<gene>
    <name evidence="1" type="ORF">OPT61_g4531</name>
</gene>
<organism evidence="1 2">
    <name type="scientific">Boeremia exigua</name>
    <dbReference type="NCBI Taxonomy" id="749465"/>
    <lineage>
        <taxon>Eukaryota</taxon>
        <taxon>Fungi</taxon>
        <taxon>Dikarya</taxon>
        <taxon>Ascomycota</taxon>
        <taxon>Pezizomycotina</taxon>
        <taxon>Dothideomycetes</taxon>
        <taxon>Pleosporomycetidae</taxon>
        <taxon>Pleosporales</taxon>
        <taxon>Pleosporineae</taxon>
        <taxon>Didymellaceae</taxon>
        <taxon>Boeremia</taxon>
    </lineage>
</organism>
<evidence type="ECO:0000313" key="1">
    <source>
        <dbReference type="EMBL" id="KAJ8113308.1"/>
    </source>
</evidence>
<dbReference type="EMBL" id="JAPHNI010000262">
    <property type="protein sequence ID" value="KAJ8113308.1"/>
    <property type="molecule type" value="Genomic_DNA"/>
</dbReference>
<proteinExistence type="predicted"/>
<sequence length="635" mass="70109">MLSLAVAARPWPPTPFTLSGDASTCTPLALVFRSIVLMDKASQVLAQGLPPVVPTSYRALADHGEARAFEKRHPETQARRVRALDWNRHKKNTYWKISYWFEVIGRLLRDPAIFAENVYNMDETGVMLSMLGSAKVLVGKNDMRSYRGARVKRKMVTAIECISGDGRYLNPLIIWPVSTHRSNWTMFPTPGWQYACTATGYTDSYVSLQWLKRIFDPETKEQANNKPQVLICNSFGTHKTLEILEYCFANNIVLCQLPSHTSHKLQPCDVAVFASLKAAYREQVKQLEQGGVNTIGKEHFTSLFSPARAKAFTAKNIKAGFAASGLFPFNLDRVLNSMPKPAMGPSTASTADKVIVEPSSQEQIPPTPVTPVSAEGLMSLQNLIIEQDAHALDDKSKQSLQRHLRKFSKGARLSFAKGALQQNHIRLLLKVNDEAKVRRSTKSLVLGTAKVMGYEELRDARAKRAEMEAAEATKAKGKRGRKRTKASLEADATEPKRKVARAREGLAPPQASVPSPRVPVARIAITSSPGHGQARTVLRAWVYLFHPVSVQTGQHQRASGLCYSAKLAAQETRSTWLQLLYSLAAGILHAREATTTPPKALCDAVARPRKQHSALDSARAFGNAVLSSRHLEPHG</sequence>
<keyword evidence="2" id="KW-1185">Reference proteome</keyword>
<protein>
    <submittedName>
        <fullName evidence="1">Uncharacterized protein</fullName>
    </submittedName>
</protein>
<accession>A0ACC2IDV4</accession>
<dbReference type="Proteomes" id="UP001153331">
    <property type="component" value="Unassembled WGS sequence"/>
</dbReference>
<evidence type="ECO:0000313" key="2">
    <source>
        <dbReference type="Proteomes" id="UP001153331"/>
    </source>
</evidence>
<name>A0ACC2IDV4_9PLEO</name>
<comment type="caution">
    <text evidence="1">The sequence shown here is derived from an EMBL/GenBank/DDBJ whole genome shotgun (WGS) entry which is preliminary data.</text>
</comment>
<reference evidence="1" key="1">
    <citation type="submission" date="2022-11" db="EMBL/GenBank/DDBJ databases">
        <title>Genome Sequence of Boeremia exigua.</title>
        <authorList>
            <person name="Buettner E."/>
        </authorList>
    </citation>
    <scope>NUCLEOTIDE SEQUENCE</scope>
    <source>
        <strain evidence="1">CU02</strain>
    </source>
</reference>